<name>A0AAD6N998_PENCN</name>
<dbReference type="Gene3D" id="1.25.40.20">
    <property type="entry name" value="Ankyrin repeat-containing domain"/>
    <property type="match status" value="1"/>
</dbReference>
<keyword evidence="1" id="KW-0677">Repeat</keyword>
<dbReference type="PROSITE" id="PS50088">
    <property type="entry name" value="ANK_REPEAT"/>
    <property type="match status" value="2"/>
</dbReference>
<evidence type="ECO:0000256" key="3">
    <source>
        <dbReference type="PROSITE-ProRule" id="PRU00023"/>
    </source>
</evidence>
<dbReference type="Pfam" id="PF13637">
    <property type="entry name" value="Ank_4"/>
    <property type="match status" value="1"/>
</dbReference>
<feature type="repeat" description="ANK" evidence="3">
    <location>
        <begin position="111"/>
        <end position="151"/>
    </location>
</feature>
<comment type="caution">
    <text evidence="4">The sequence shown here is derived from an EMBL/GenBank/DDBJ whole genome shotgun (WGS) entry which is preliminary data.</text>
</comment>
<evidence type="ECO:0000256" key="2">
    <source>
        <dbReference type="ARBA" id="ARBA00023043"/>
    </source>
</evidence>
<keyword evidence="5" id="KW-1185">Reference proteome</keyword>
<dbReference type="SUPFAM" id="SSF48403">
    <property type="entry name" value="Ankyrin repeat"/>
    <property type="match status" value="1"/>
</dbReference>
<keyword evidence="2 3" id="KW-0040">ANK repeat</keyword>
<sequence>MSGGSALEFGKFCEDIGVLFNLTLSESGTQYLNTRGFTELHQVLLRINQKVSLEDYLRSLKRDDLDLLINRTDTRGRTPLMWAVEFGWSAATQILLGYGADPHRATTTKRGSSTLLHLAVAGPRSQFSRAGFLEVIDHLLQMGVDVNAKDHEGWTPLHIAASWGTCDLQNLFSHPALDWSVLTDDNMSVDALSPVEQFSNVALARIYQS</sequence>
<evidence type="ECO:0000256" key="1">
    <source>
        <dbReference type="ARBA" id="ARBA00022737"/>
    </source>
</evidence>
<reference evidence="4" key="2">
    <citation type="submission" date="2023-01" db="EMBL/GenBank/DDBJ databases">
        <authorList>
            <person name="Petersen C."/>
        </authorList>
    </citation>
    <scope>NUCLEOTIDE SEQUENCE</scope>
    <source>
        <strain evidence="4">IBT 15450</strain>
    </source>
</reference>
<dbReference type="PROSITE" id="PS50297">
    <property type="entry name" value="ANK_REP_REGION"/>
    <property type="match status" value="1"/>
</dbReference>
<dbReference type="EMBL" id="JAQJZL010000005">
    <property type="protein sequence ID" value="KAJ6041429.1"/>
    <property type="molecule type" value="Genomic_DNA"/>
</dbReference>
<feature type="repeat" description="ANK" evidence="3">
    <location>
        <begin position="75"/>
        <end position="107"/>
    </location>
</feature>
<gene>
    <name evidence="4" type="ORF">N7460_006819</name>
</gene>
<proteinExistence type="predicted"/>
<dbReference type="PANTHER" id="PTHR24171:SF9">
    <property type="entry name" value="ANKYRIN REPEAT DOMAIN-CONTAINING PROTEIN 39"/>
    <property type="match status" value="1"/>
</dbReference>
<dbReference type="SMART" id="SM00248">
    <property type="entry name" value="ANK"/>
    <property type="match status" value="3"/>
</dbReference>
<dbReference type="InterPro" id="IPR036770">
    <property type="entry name" value="Ankyrin_rpt-contain_sf"/>
</dbReference>
<evidence type="ECO:0000313" key="5">
    <source>
        <dbReference type="Proteomes" id="UP001219568"/>
    </source>
</evidence>
<dbReference type="PANTHER" id="PTHR24171">
    <property type="entry name" value="ANKYRIN REPEAT DOMAIN-CONTAINING PROTEIN 39-RELATED"/>
    <property type="match status" value="1"/>
</dbReference>
<protein>
    <submittedName>
        <fullName evidence="4">Uncharacterized protein</fullName>
    </submittedName>
</protein>
<dbReference type="Pfam" id="PF00023">
    <property type="entry name" value="Ank"/>
    <property type="match status" value="1"/>
</dbReference>
<evidence type="ECO:0000313" key="4">
    <source>
        <dbReference type="EMBL" id="KAJ6041429.1"/>
    </source>
</evidence>
<dbReference type="AlphaFoldDB" id="A0AAD6N998"/>
<dbReference type="Proteomes" id="UP001219568">
    <property type="component" value="Unassembled WGS sequence"/>
</dbReference>
<accession>A0AAD6N998</accession>
<organism evidence="4 5">
    <name type="scientific">Penicillium canescens</name>
    <dbReference type="NCBI Taxonomy" id="5083"/>
    <lineage>
        <taxon>Eukaryota</taxon>
        <taxon>Fungi</taxon>
        <taxon>Dikarya</taxon>
        <taxon>Ascomycota</taxon>
        <taxon>Pezizomycotina</taxon>
        <taxon>Eurotiomycetes</taxon>
        <taxon>Eurotiomycetidae</taxon>
        <taxon>Eurotiales</taxon>
        <taxon>Aspergillaceae</taxon>
        <taxon>Penicillium</taxon>
    </lineage>
</organism>
<dbReference type="InterPro" id="IPR002110">
    <property type="entry name" value="Ankyrin_rpt"/>
</dbReference>
<reference evidence="4" key="1">
    <citation type="journal article" date="2023" name="IMA Fungus">
        <title>Comparative genomic study of the Penicillium genus elucidates a diverse pangenome and 15 lateral gene transfer events.</title>
        <authorList>
            <person name="Petersen C."/>
            <person name="Sorensen T."/>
            <person name="Nielsen M.R."/>
            <person name="Sondergaard T.E."/>
            <person name="Sorensen J.L."/>
            <person name="Fitzpatrick D.A."/>
            <person name="Frisvad J.C."/>
            <person name="Nielsen K.L."/>
        </authorList>
    </citation>
    <scope>NUCLEOTIDE SEQUENCE</scope>
    <source>
        <strain evidence="4">IBT 15450</strain>
    </source>
</reference>